<dbReference type="InterPro" id="IPR000014">
    <property type="entry name" value="PAS"/>
</dbReference>
<evidence type="ECO:0000256" key="4">
    <source>
        <dbReference type="ARBA" id="ARBA00022679"/>
    </source>
</evidence>
<dbReference type="SUPFAM" id="SSF52172">
    <property type="entry name" value="CheY-like"/>
    <property type="match status" value="1"/>
</dbReference>
<dbReference type="InterPro" id="IPR036097">
    <property type="entry name" value="HisK_dim/P_sf"/>
</dbReference>
<evidence type="ECO:0000313" key="10">
    <source>
        <dbReference type="EMBL" id="KAE9994101.1"/>
    </source>
</evidence>
<evidence type="ECO:0000256" key="6">
    <source>
        <dbReference type="PROSITE-ProRule" id="PRU00169"/>
    </source>
</evidence>
<protein>
    <recommendedName>
        <fullName evidence="2">histidine kinase</fullName>
        <ecNumber evidence="2">2.7.13.3</ecNumber>
    </recommendedName>
</protein>
<dbReference type="Gene3D" id="1.10.287.130">
    <property type="match status" value="1"/>
</dbReference>
<dbReference type="InterPro" id="IPR011006">
    <property type="entry name" value="CheY-like_superfamily"/>
</dbReference>
<dbReference type="Gene3D" id="3.40.50.2300">
    <property type="match status" value="1"/>
</dbReference>
<dbReference type="GO" id="GO:0005886">
    <property type="term" value="C:plasma membrane"/>
    <property type="evidence" value="ECO:0007669"/>
    <property type="project" value="TreeGrafter"/>
</dbReference>
<evidence type="ECO:0000259" key="9">
    <source>
        <dbReference type="PROSITE" id="PS50110"/>
    </source>
</evidence>
<dbReference type="InterPro" id="IPR001789">
    <property type="entry name" value="Sig_transdc_resp-reg_receiver"/>
</dbReference>
<dbReference type="PROSITE" id="PS50109">
    <property type="entry name" value="HIS_KIN"/>
    <property type="match status" value="1"/>
</dbReference>
<dbReference type="InterPro" id="IPR004358">
    <property type="entry name" value="Sig_transdc_His_kin-like_C"/>
</dbReference>
<dbReference type="Pfam" id="PF02518">
    <property type="entry name" value="HATPase_c"/>
    <property type="match status" value="1"/>
</dbReference>
<dbReference type="SMART" id="SM00387">
    <property type="entry name" value="HATPase_c"/>
    <property type="match status" value="1"/>
</dbReference>
<evidence type="ECO:0000256" key="1">
    <source>
        <dbReference type="ARBA" id="ARBA00000085"/>
    </source>
</evidence>
<dbReference type="Pfam" id="PF00072">
    <property type="entry name" value="Response_reg"/>
    <property type="match status" value="1"/>
</dbReference>
<dbReference type="CDD" id="cd16922">
    <property type="entry name" value="HATPase_EvgS-ArcB-TorS-like"/>
    <property type="match status" value="1"/>
</dbReference>
<evidence type="ECO:0000256" key="7">
    <source>
        <dbReference type="SAM" id="MobiDB-lite"/>
    </source>
</evidence>
<keyword evidence="11" id="KW-1185">Reference proteome</keyword>
<dbReference type="PROSITE" id="PS50110">
    <property type="entry name" value="RESPONSE_REGULATORY"/>
    <property type="match status" value="1"/>
</dbReference>
<comment type="caution">
    <text evidence="10">The sequence shown here is derived from an EMBL/GenBank/DDBJ whole genome shotgun (WGS) entry which is preliminary data.</text>
</comment>
<dbReference type="InterPro" id="IPR003661">
    <property type="entry name" value="HisK_dim/P_dom"/>
</dbReference>
<evidence type="ECO:0000259" key="8">
    <source>
        <dbReference type="PROSITE" id="PS50109"/>
    </source>
</evidence>
<organism evidence="10 11">
    <name type="scientific">Venturia inaequalis</name>
    <name type="common">Apple scab fungus</name>
    <dbReference type="NCBI Taxonomy" id="5025"/>
    <lineage>
        <taxon>Eukaryota</taxon>
        <taxon>Fungi</taxon>
        <taxon>Dikarya</taxon>
        <taxon>Ascomycota</taxon>
        <taxon>Pezizomycotina</taxon>
        <taxon>Dothideomycetes</taxon>
        <taxon>Pleosporomycetidae</taxon>
        <taxon>Venturiales</taxon>
        <taxon>Venturiaceae</taxon>
        <taxon>Venturia</taxon>
    </lineage>
</organism>
<dbReference type="SUPFAM" id="SSF55874">
    <property type="entry name" value="ATPase domain of HSP90 chaperone/DNA topoisomerase II/histidine kinase"/>
    <property type="match status" value="1"/>
</dbReference>
<keyword evidence="3 6" id="KW-0597">Phosphoprotein</keyword>
<dbReference type="GO" id="GO:0000155">
    <property type="term" value="F:phosphorelay sensor kinase activity"/>
    <property type="evidence" value="ECO:0007669"/>
    <property type="project" value="InterPro"/>
</dbReference>
<dbReference type="CDD" id="cd00082">
    <property type="entry name" value="HisKA"/>
    <property type="match status" value="1"/>
</dbReference>
<feature type="domain" description="Histidine kinase" evidence="8">
    <location>
        <begin position="808"/>
        <end position="1073"/>
    </location>
</feature>
<comment type="catalytic activity">
    <reaction evidence="1">
        <text>ATP + protein L-histidine = ADP + protein N-phospho-L-histidine.</text>
        <dbReference type="EC" id="2.7.13.3"/>
    </reaction>
</comment>
<feature type="domain" description="Response regulatory" evidence="9">
    <location>
        <begin position="1150"/>
        <end position="1278"/>
    </location>
</feature>
<dbReference type="SMART" id="SM00448">
    <property type="entry name" value="REC"/>
    <property type="match status" value="1"/>
</dbReference>
<dbReference type="PANTHER" id="PTHR43047">
    <property type="entry name" value="TWO-COMPONENT HISTIDINE PROTEIN KINASE"/>
    <property type="match status" value="1"/>
</dbReference>
<dbReference type="Gene3D" id="3.30.450.20">
    <property type="entry name" value="PAS domain"/>
    <property type="match status" value="2"/>
</dbReference>
<dbReference type="InterPro" id="IPR036890">
    <property type="entry name" value="HATPase_C_sf"/>
</dbReference>
<dbReference type="GO" id="GO:0009927">
    <property type="term" value="F:histidine phosphotransfer kinase activity"/>
    <property type="evidence" value="ECO:0007669"/>
    <property type="project" value="TreeGrafter"/>
</dbReference>
<dbReference type="PANTHER" id="PTHR43047:SF72">
    <property type="entry name" value="OSMOSENSING HISTIDINE PROTEIN KINASE SLN1"/>
    <property type="match status" value="1"/>
</dbReference>
<dbReference type="PRINTS" id="PR00344">
    <property type="entry name" value="BCTRLSENSOR"/>
</dbReference>
<dbReference type="EMBL" id="WNWR01000014">
    <property type="protein sequence ID" value="KAE9994101.1"/>
    <property type="molecule type" value="Genomic_DNA"/>
</dbReference>
<keyword evidence="4" id="KW-0808">Transferase</keyword>
<evidence type="ECO:0000256" key="5">
    <source>
        <dbReference type="ARBA" id="ARBA00022777"/>
    </source>
</evidence>
<dbReference type="CDD" id="cd17546">
    <property type="entry name" value="REC_hyHK_CKI1_RcsC-like"/>
    <property type="match status" value="1"/>
</dbReference>
<dbReference type="InterPro" id="IPR005467">
    <property type="entry name" value="His_kinase_dom"/>
</dbReference>
<name>A0A8H3VU40_VENIN</name>
<dbReference type="SUPFAM" id="SSF55785">
    <property type="entry name" value="PYP-like sensor domain (PAS domain)"/>
    <property type="match status" value="1"/>
</dbReference>
<feature type="modified residue" description="4-aspartylphosphate" evidence="6">
    <location>
        <position position="1207"/>
    </location>
</feature>
<feature type="region of interest" description="Disordered" evidence="7">
    <location>
        <begin position="228"/>
        <end position="265"/>
    </location>
</feature>
<accession>A0A8H3VU40</accession>
<reference evidence="10 11" key="1">
    <citation type="submission" date="2019-07" db="EMBL/GenBank/DDBJ databases">
        <title>Venturia inaequalis Genome Resource.</title>
        <authorList>
            <person name="Lichtner F.J."/>
        </authorList>
    </citation>
    <scope>NUCLEOTIDE SEQUENCE [LARGE SCALE GENOMIC DNA]</scope>
    <source>
        <strain evidence="10 11">DMI_063113</strain>
    </source>
</reference>
<dbReference type="CDD" id="cd00130">
    <property type="entry name" value="PAS"/>
    <property type="match status" value="1"/>
</dbReference>
<dbReference type="InterPro" id="IPR035965">
    <property type="entry name" value="PAS-like_dom_sf"/>
</dbReference>
<evidence type="ECO:0000313" key="11">
    <source>
        <dbReference type="Proteomes" id="UP000490939"/>
    </source>
</evidence>
<sequence>MTAYLVPQAEPLDSDVDLDATSEIGQARRHTRPPIIIPIANEHDSMDPITDDLDALSIKEILDVDSRPTFIIDLDPDDDRLPAHDCTLVPVFCNSALRSHDQLFDMVSGVESLIPQNPSYQQFKTWATGVTKFDDSKDVYPLSFLYGSMLWTGSTVRRRWRLISGNLLWSPTTLVQDLSKGPPHEVATGVPLLGPLHTARRKHESPHVPSTAIAAPIEEGAIMTTDGETLVPSDQTPPRKSSYLPSLDGETSSGGTGLSSNSKTSISLEDVPVEAVPDWTIKHPMGTLSPYMLLAREINWAVTPLGPMESWSPEFRQLANLCMTNSQPTALFWGAELTMLYNKAYAVEVAGNKHPSLMGTGFSGPFSGIWDAVSPVFAECARTGISSRKEDDYLPIERYGYLEETFFSWTFTPVYGGTNKIVGFYNAPFETTKRVLSQRRMQTINKVGEHVALAKTVKHFWKLLLEGLDHNHRDVPFALLYSVGEGEDEDHLSISSGSTISLKSCHLEGSIGIPEGHPAAPKQLDLKRSREGFVPSFRTSMRTREPTTLHTRDGTLPEQLLEGITWRGFGDPCSEAIIFPLRPTNGDTVMAFLLLGVNPRRPYDAEYKAFSSMLNRQLATSLASVILFEEEVRHSRDAAETAALEQEQLTQALKLQTDRLQRMTALSPLGMFNISPEGVIREANDRYFEMTGHSRANLYEFSFMEHLMETSRKTMMDGWHRMVVDHLPFTGELQLSTPSVRQVDIDGEAIEYWVLTTAQPEIASDGSLRSIMGSITDISHLKWAQGLQEKRLKEAEETRRQQDEFIDFLFHELRNPLSAILQCADDISSTMGEHFSKGSLPTSDVIANSIEAANTIALCAIIDDVLTVSKLDSSLLLITPASVKPVEIAKQAVKMFDAELQSKDLRVIFEAHSSLQELKVEWLMFDPSRVLQILINLMTNAIKFTASSNKRTIIVSVAVFREAPVIVNEKHFEYVPTRNAKVDPTTGHDWGMGEVVYLRLKVQDTGCGLTEEEMQQLFKKFSQASPRTHAQYGGSGLGLYICRQLAELQGGRIGVASEAGVGSTFGFYVMARKTNPPGHTKPCQIMAHTPDFPANLSISQAVGTPISEDAPTPPTLTPLLLTSPLFTPPLLTPRTHVPAPAPGFDPKNLEILVVEDNMVNQKILVQQLRKVGSSVNAANDGLEALTFLEGTFYRTPNGKRLSIILMDLEMPNMDGLTCVREIRKMERAGMIREHVPVIAVTANVREGQKTTAMESGMDSIVSKPFRIPDLLVKIEKLLGTLAATTAAS</sequence>
<gene>
    <name evidence="10" type="ORF">EG327_001499</name>
</gene>
<dbReference type="SUPFAM" id="SSF47384">
    <property type="entry name" value="Homodimeric domain of signal transducing histidine kinase"/>
    <property type="match status" value="1"/>
</dbReference>
<evidence type="ECO:0000256" key="3">
    <source>
        <dbReference type="ARBA" id="ARBA00022553"/>
    </source>
</evidence>
<dbReference type="InterPro" id="IPR058846">
    <property type="entry name" value="PAS-like"/>
</dbReference>
<dbReference type="Proteomes" id="UP000490939">
    <property type="component" value="Unassembled WGS sequence"/>
</dbReference>
<dbReference type="Pfam" id="PF26131">
    <property type="entry name" value="PAS-like"/>
    <property type="match status" value="1"/>
</dbReference>
<dbReference type="EC" id="2.7.13.3" evidence="2"/>
<evidence type="ECO:0000256" key="2">
    <source>
        <dbReference type="ARBA" id="ARBA00012438"/>
    </source>
</evidence>
<dbReference type="Gene3D" id="3.30.565.10">
    <property type="entry name" value="Histidine kinase-like ATPase, C-terminal domain"/>
    <property type="match status" value="1"/>
</dbReference>
<proteinExistence type="predicted"/>
<keyword evidence="5" id="KW-0418">Kinase</keyword>
<dbReference type="InterPro" id="IPR003594">
    <property type="entry name" value="HATPase_dom"/>
</dbReference>